<organism evidence="2 3">
    <name type="scientific">Monilinia fructicola</name>
    <name type="common">Brown rot fungus</name>
    <name type="synonym">Ciboria fructicola</name>
    <dbReference type="NCBI Taxonomy" id="38448"/>
    <lineage>
        <taxon>Eukaryota</taxon>
        <taxon>Fungi</taxon>
        <taxon>Dikarya</taxon>
        <taxon>Ascomycota</taxon>
        <taxon>Pezizomycotina</taxon>
        <taxon>Leotiomycetes</taxon>
        <taxon>Helotiales</taxon>
        <taxon>Sclerotiniaceae</taxon>
        <taxon>Monilinia</taxon>
    </lineage>
</organism>
<feature type="transmembrane region" description="Helical" evidence="1">
    <location>
        <begin position="76"/>
        <end position="100"/>
    </location>
</feature>
<evidence type="ECO:0000256" key="1">
    <source>
        <dbReference type="SAM" id="Phobius"/>
    </source>
</evidence>
<protein>
    <submittedName>
        <fullName evidence="2">Uncharacterized protein</fullName>
    </submittedName>
</protein>
<evidence type="ECO:0000313" key="2">
    <source>
        <dbReference type="EMBL" id="KAA8574907.1"/>
    </source>
</evidence>
<comment type="caution">
    <text evidence="2">The sequence shown here is derived from an EMBL/GenBank/DDBJ whole genome shotgun (WGS) entry which is preliminary data.</text>
</comment>
<reference evidence="2 3" key="1">
    <citation type="submission" date="2019-06" db="EMBL/GenBank/DDBJ databases">
        <title>Genome Sequence of the Brown Rot Fungal Pathogen Monilinia fructicola.</title>
        <authorList>
            <person name="De Miccolis Angelini R.M."/>
            <person name="Landi L."/>
            <person name="Abate D."/>
            <person name="Pollastro S."/>
            <person name="Romanazzi G."/>
            <person name="Faretra F."/>
        </authorList>
    </citation>
    <scope>NUCLEOTIDE SEQUENCE [LARGE SCALE GENOMIC DNA]</scope>
    <source>
        <strain evidence="2 3">Mfrc123</strain>
    </source>
</reference>
<keyword evidence="1" id="KW-1133">Transmembrane helix</keyword>
<feature type="transmembrane region" description="Helical" evidence="1">
    <location>
        <begin position="47"/>
        <end position="64"/>
    </location>
</feature>
<dbReference type="Proteomes" id="UP000322873">
    <property type="component" value="Unassembled WGS sequence"/>
</dbReference>
<gene>
    <name evidence="2" type="ORF">EYC84_004145</name>
</gene>
<keyword evidence="1" id="KW-0812">Transmembrane</keyword>
<sequence length="110" mass="12904">MCFTQYSNFIPLILRQLRRVLFLYFLHFSWSQVSFIMHSIACASPRRLNIIFPYCSCCLNSAFLSTTTTATIHFPLVRCTIFVFACLYGVLSFQVALWFWRWVGRDGVLL</sequence>
<keyword evidence="1" id="KW-0472">Membrane</keyword>
<accession>A0A5M9K258</accession>
<dbReference type="AlphaFoldDB" id="A0A5M9K258"/>
<proteinExistence type="predicted"/>
<name>A0A5M9K258_MONFR</name>
<keyword evidence="3" id="KW-1185">Reference proteome</keyword>
<dbReference type="EMBL" id="VICG01000002">
    <property type="protein sequence ID" value="KAA8574907.1"/>
    <property type="molecule type" value="Genomic_DNA"/>
</dbReference>
<feature type="transmembrane region" description="Helical" evidence="1">
    <location>
        <begin position="21"/>
        <end position="41"/>
    </location>
</feature>
<evidence type="ECO:0000313" key="3">
    <source>
        <dbReference type="Proteomes" id="UP000322873"/>
    </source>
</evidence>